<keyword evidence="3" id="KW-0812">Transmembrane</keyword>
<dbReference type="SMART" id="SM00176">
    <property type="entry name" value="RAN"/>
    <property type="match status" value="1"/>
</dbReference>
<feature type="region of interest" description="Disordered" evidence="2">
    <location>
        <begin position="675"/>
        <end position="843"/>
    </location>
</feature>
<dbReference type="Pfam" id="PF00071">
    <property type="entry name" value="Ras"/>
    <property type="match status" value="1"/>
</dbReference>
<comment type="caution">
    <text evidence="4">The sequence shown here is derived from an EMBL/GenBank/DDBJ whole genome shotgun (WGS) entry which is preliminary data.</text>
</comment>
<evidence type="ECO:0000256" key="1">
    <source>
        <dbReference type="ARBA" id="ARBA00006270"/>
    </source>
</evidence>
<feature type="compositionally biased region" description="Low complexity" evidence="2">
    <location>
        <begin position="700"/>
        <end position="715"/>
    </location>
</feature>
<evidence type="ECO:0000313" key="5">
    <source>
        <dbReference type="Proteomes" id="UP001383192"/>
    </source>
</evidence>
<accession>A0AAW0E1M7</accession>
<evidence type="ECO:0008006" key="6">
    <source>
        <dbReference type="Google" id="ProtNLM"/>
    </source>
</evidence>
<dbReference type="Proteomes" id="UP001383192">
    <property type="component" value="Unassembled WGS sequence"/>
</dbReference>
<proteinExistence type="inferred from homology"/>
<evidence type="ECO:0000256" key="2">
    <source>
        <dbReference type="SAM" id="MobiDB-lite"/>
    </source>
</evidence>
<dbReference type="PROSITE" id="PS51421">
    <property type="entry name" value="RAS"/>
    <property type="match status" value="1"/>
</dbReference>
<dbReference type="PROSITE" id="PS51419">
    <property type="entry name" value="RAB"/>
    <property type="match status" value="1"/>
</dbReference>
<dbReference type="PANTHER" id="PTHR47979">
    <property type="entry name" value="DRAB11-RELATED"/>
    <property type="match status" value="1"/>
</dbReference>
<evidence type="ECO:0000256" key="3">
    <source>
        <dbReference type="SAM" id="Phobius"/>
    </source>
</evidence>
<keyword evidence="3" id="KW-1133">Transmembrane helix</keyword>
<sequence>MPLNDYEADATELLETYVKDHSQHTIGVEFSSRTIKLGEKRIKLQLWDTAGQERFRSVTRSYYRGAAGAILVYDITNRASFTNLSRWLADARALGSPHLVTVLVGNKSDREEDREVEWAEASRWAAENDVHFLEASSLTGENVEAPFMLAARSILLSIESGALDPEKAGSGVSYGDRALRRVNSSSRLSFGSLSGRPRKNTVKLKVKSWTAYFIIMFFHLYRIMCIIDFGLVLVRLYAAMWLQTATRMLSDALLVAVNMTIFSSGSSFGSASTNATSFAPESTVASSQTLSSQVTPGSTSTTFVSRGSSRLDSPLSLSTLASPASSQTLPLSSAASSGVEILSSTVENSPISVPSGTTTMATTISREPGKPGDSPAEVTSTSPSTTVSNSVSETSADGSSSSASPITTSSTQGTAGTGATAPVTSPPSTPTERTDRTDTGSNTSPPAEQQGNASNGRPTSTSTSIVFVKGTQPSTTMVSTITVEPESTFPTPVGVVVTQPDGQTTLTTPALVTVLSTSQEPDGSFITYTHTIANPTGFDSNSGARNIYSVLKNEGAVAGIFLAVGIVITSLAVCAFLLFRKRRRRARTKKRWIEDMQRRPPAPPDSPDNPFMDQGEPPVMSAVDPRDRVATRSPDRFYLDDGGPLIPLNANSSNISRMPPANVHHQYKAPYDGPFSDANAYHPNRDVGRAITTPDDGNHLQSPSPLLLSRQSTPSLYPPTVQDDYEDVDLNGSSAAPRATPHDETAHEPVSPATDAPPRPPRSILRSPSKVYNPYAPMTPPDSVDGSQFSESKPPSPEVSRTGSDNGHRNSLLLSKGNIDTDIFTRPTLLNVRPRSRDSDQSK</sequence>
<feature type="transmembrane region" description="Helical" evidence="3">
    <location>
        <begin position="209"/>
        <end position="237"/>
    </location>
</feature>
<keyword evidence="5" id="KW-1185">Reference proteome</keyword>
<protein>
    <recommendedName>
        <fullName evidence="6">Ras-domain-containing protein</fullName>
    </recommendedName>
</protein>
<dbReference type="InterPro" id="IPR027417">
    <property type="entry name" value="P-loop_NTPase"/>
</dbReference>
<feature type="compositionally biased region" description="Polar residues" evidence="2">
    <location>
        <begin position="348"/>
        <end position="365"/>
    </location>
</feature>
<reference evidence="4 5" key="1">
    <citation type="submission" date="2024-01" db="EMBL/GenBank/DDBJ databases">
        <title>A draft genome for a cacao thread blight-causing isolate of Paramarasmius palmivorus.</title>
        <authorList>
            <person name="Baruah I.K."/>
            <person name="Bukari Y."/>
            <person name="Amoako-Attah I."/>
            <person name="Meinhardt L.W."/>
            <person name="Bailey B.A."/>
            <person name="Cohen S.P."/>
        </authorList>
    </citation>
    <scope>NUCLEOTIDE SEQUENCE [LARGE SCALE GENOMIC DNA]</scope>
    <source>
        <strain evidence="4 5">GH-12</strain>
    </source>
</reference>
<dbReference type="Gene3D" id="3.40.50.300">
    <property type="entry name" value="P-loop containing nucleotide triphosphate hydrolases"/>
    <property type="match status" value="1"/>
</dbReference>
<dbReference type="FunFam" id="3.40.50.300:FF:001447">
    <property type="entry name" value="Ras-related protein Rab-1B"/>
    <property type="match status" value="1"/>
</dbReference>
<dbReference type="SMART" id="SM00175">
    <property type="entry name" value="RAB"/>
    <property type="match status" value="1"/>
</dbReference>
<dbReference type="InterPro" id="IPR001806">
    <property type="entry name" value="Small_GTPase"/>
</dbReference>
<feature type="compositionally biased region" description="Low complexity" evidence="2">
    <location>
        <begin position="374"/>
        <end position="423"/>
    </location>
</feature>
<feature type="region of interest" description="Disordered" evidence="2">
    <location>
        <begin position="348"/>
        <end position="462"/>
    </location>
</feature>
<dbReference type="GO" id="GO:0005525">
    <property type="term" value="F:GTP binding"/>
    <property type="evidence" value="ECO:0007669"/>
    <property type="project" value="InterPro"/>
</dbReference>
<dbReference type="NCBIfam" id="TIGR00231">
    <property type="entry name" value="small_GTP"/>
    <property type="match status" value="1"/>
</dbReference>
<comment type="similarity">
    <text evidence="1">Belongs to the small GTPase superfamily. Rab family.</text>
</comment>
<dbReference type="SMART" id="SM00173">
    <property type="entry name" value="RAS"/>
    <property type="match status" value="1"/>
</dbReference>
<dbReference type="AlphaFoldDB" id="A0AAW0E1M7"/>
<dbReference type="GO" id="GO:0003924">
    <property type="term" value="F:GTPase activity"/>
    <property type="evidence" value="ECO:0007669"/>
    <property type="project" value="InterPro"/>
</dbReference>
<dbReference type="PRINTS" id="PR00449">
    <property type="entry name" value="RASTRNSFRMNG"/>
</dbReference>
<gene>
    <name evidence="4" type="ORF">VNI00_001614</name>
</gene>
<dbReference type="SMART" id="SM00174">
    <property type="entry name" value="RHO"/>
    <property type="match status" value="1"/>
</dbReference>
<dbReference type="InterPro" id="IPR050209">
    <property type="entry name" value="Rab_GTPases_membrane_traffic"/>
</dbReference>
<evidence type="ECO:0000313" key="4">
    <source>
        <dbReference type="EMBL" id="KAK7058990.1"/>
    </source>
</evidence>
<feature type="region of interest" description="Disordered" evidence="2">
    <location>
        <begin position="289"/>
        <end position="311"/>
    </location>
</feature>
<name>A0AAW0E1M7_9AGAR</name>
<dbReference type="SUPFAM" id="SSF52540">
    <property type="entry name" value="P-loop containing nucleoside triphosphate hydrolases"/>
    <property type="match status" value="1"/>
</dbReference>
<dbReference type="EMBL" id="JAYKXP010000004">
    <property type="protein sequence ID" value="KAK7058990.1"/>
    <property type="molecule type" value="Genomic_DNA"/>
</dbReference>
<dbReference type="InterPro" id="IPR005225">
    <property type="entry name" value="Small_GTP-bd"/>
</dbReference>
<feature type="region of interest" description="Disordered" evidence="2">
    <location>
        <begin position="590"/>
        <end position="627"/>
    </location>
</feature>
<feature type="compositionally biased region" description="Polar residues" evidence="2">
    <location>
        <begin position="441"/>
        <end position="462"/>
    </location>
</feature>
<feature type="transmembrane region" description="Helical" evidence="3">
    <location>
        <begin position="556"/>
        <end position="579"/>
    </location>
</feature>
<feature type="compositionally biased region" description="Polar residues" evidence="2">
    <location>
        <begin position="785"/>
        <end position="805"/>
    </location>
</feature>
<keyword evidence="3" id="KW-0472">Membrane</keyword>
<organism evidence="4 5">
    <name type="scientific">Paramarasmius palmivorus</name>
    <dbReference type="NCBI Taxonomy" id="297713"/>
    <lineage>
        <taxon>Eukaryota</taxon>
        <taxon>Fungi</taxon>
        <taxon>Dikarya</taxon>
        <taxon>Basidiomycota</taxon>
        <taxon>Agaricomycotina</taxon>
        <taxon>Agaricomycetes</taxon>
        <taxon>Agaricomycetidae</taxon>
        <taxon>Agaricales</taxon>
        <taxon>Marasmiineae</taxon>
        <taxon>Marasmiaceae</taxon>
        <taxon>Paramarasmius</taxon>
    </lineage>
</organism>